<keyword evidence="2" id="KW-0472">Membrane</keyword>
<evidence type="ECO:0000256" key="2">
    <source>
        <dbReference type="SAM" id="Phobius"/>
    </source>
</evidence>
<organism evidence="4 5">
    <name type="scientific">Candidatus Chisholmbacteria bacterium RIFCSPHIGHO2_01_FULL_52_32</name>
    <dbReference type="NCBI Taxonomy" id="1797591"/>
    <lineage>
        <taxon>Bacteria</taxon>
        <taxon>Candidatus Chisholmiibacteriota</taxon>
    </lineage>
</organism>
<dbReference type="EMBL" id="MHCJ01000003">
    <property type="protein sequence ID" value="OGY18865.1"/>
    <property type="molecule type" value="Genomic_DNA"/>
</dbReference>
<evidence type="ECO:0000313" key="5">
    <source>
        <dbReference type="Proteomes" id="UP000179233"/>
    </source>
</evidence>
<dbReference type="Gene3D" id="1.10.260.40">
    <property type="entry name" value="lambda repressor-like DNA-binding domains"/>
    <property type="match status" value="1"/>
</dbReference>
<feature type="transmembrane region" description="Helical" evidence="2">
    <location>
        <begin position="138"/>
        <end position="156"/>
    </location>
</feature>
<dbReference type="PANTHER" id="PTHR34475:SF1">
    <property type="entry name" value="CYTOSKELETON PROTEIN RODZ"/>
    <property type="match status" value="1"/>
</dbReference>
<proteinExistence type="predicted"/>
<accession>A0A1G1VTY3</accession>
<gene>
    <name evidence="4" type="ORF">A2786_05245</name>
</gene>
<dbReference type="AlphaFoldDB" id="A0A1G1VTY3"/>
<dbReference type="Proteomes" id="UP000179233">
    <property type="component" value="Unassembled WGS sequence"/>
</dbReference>
<dbReference type="InterPro" id="IPR013783">
    <property type="entry name" value="Ig-like_fold"/>
</dbReference>
<dbReference type="Pfam" id="PF13413">
    <property type="entry name" value="HTH_25"/>
    <property type="match status" value="1"/>
</dbReference>
<reference evidence="4 5" key="1">
    <citation type="journal article" date="2016" name="Nat. Commun.">
        <title>Thousands of microbial genomes shed light on interconnected biogeochemical processes in an aquifer system.</title>
        <authorList>
            <person name="Anantharaman K."/>
            <person name="Brown C.T."/>
            <person name="Hug L.A."/>
            <person name="Sharon I."/>
            <person name="Castelle C.J."/>
            <person name="Probst A.J."/>
            <person name="Thomas B.C."/>
            <person name="Singh A."/>
            <person name="Wilkins M.J."/>
            <person name="Karaoz U."/>
            <person name="Brodie E.L."/>
            <person name="Williams K.H."/>
            <person name="Hubbard S.S."/>
            <person name="Banfield J.F."/>
        </authorList>
    </citation>
    <scope>NUCLEOTIDE SEQUENCE [LARGE SCALE GENOMIC DNA]</scope>
</reference>
<dbReference type="PANTHER" id="PTHR34475">
    <property type="match status" value="1"/>
</dbReference>
<comment type="caution">
    <text evidence="4">The sequence shown here is derived from an EMBL/GenBank/DDBJ whole genome shotgun (WGS) entry which is preliminary data.</text>
</comment>
<evidence type="ECO:0000256" key="1">
    <source>
        <dbReference type="SAM" id="MobiDB-lite"/>
    </source>
</evidence>
<feature type="compositionally biased region" description="Basic and acidic residues" evidence="1">
    <location>
        <begin position="16"/>
        <end position="26"/>
    </location>
</feature>
<keyword evidence="2" id="KW-0812">Transmembrane</keyword>
<dbReference type="PROSITE" id="PS50943">
    <property type="entry name" value="HTH_CROC1"/>
    <property type="match status" value="1"/>
</dbReference>
<evidence type="ECO:0000313" key="4">
    <source>
        <dbReference type="EMBL" id="OGY18865.1"/>
    </source>
</evidence>
<evidence type="ECO:0000259" key="3">
    <source>
        <dbReference type="PROSITE" id="PS50943"/>
    </source>
</evidence>
<dbReference type="GO" id="GO:0003677">
    <property type="term" value="F:DNA binding"/>
    <property type="evidence" value="ECO:0007669"/>
    <property type="project" value="InterPro"/>
</dbReference>
<name>A0A1G1VTY3_9BACT</name>
<feature type="domain" description="HTH cro/C1-type" evidence="3">
    <location>
        <begin position="41"/>
        <end position="74"/>
    </location>
</feature>
<dbReference type="InterPro" id="IPR050400">
    <property type="entry name" value="Bact_Cytoskel_RodZ"/>
</dbReference>
<feature type="region of interest" description="Disordered" evidence="1">
    <location>
        <begin position="1"/>
        <end position="26"/>
    </location>
</feature>
<feature type="compositionally biased region" description="Basic residues" evidence="1">
    <location>
        <begin position="1"/>
        <end position="10"/>
    </location>
</feature>
<dbReference type="CDD" id="cd00093">
    <property type="entry name" value="HTH_XRE"/>
    <property type="match status" value="1"/>
</dbReference>
<dbReference type="Gene3D" id="2.60.40.10">
    <property type="entry name" value="Immunoglobulins"/>
    <property type="match status" value="1"/>
</dbReference>
<keyword evidence="2" id="KW-1133">Transmembrane helix</keyword>
<sequence>MPPRNKKNHNNSRYILPEEKRGLKRKQGIEKESMKTVGEILKSARLKQGLKRIELAKKTRINLKYLQALENNEYDNLPEAAFVKGFIRNYANAVGLDPNQALAVFRRDYDQNIKGQVVPRELVPPSTEKRAIWTPKTTTIVGILSLAILLATYFFYQYKLLAGAPELEVIKPEEQARVSADITVEGKTDPQATLTINNQEVLVNPDGSFSQSLILPQGTRTITIKATSRSGKVRTIQRTITVVP</sequence>
<dbReference type="Pfam" id="PF09136">
    <property type="entry name" value="Glucodextran_B"/>
    <property type="match status" value="1"/>
</dbReference>
<dbReference type="InterPro" id="IPR001387">
    <property type="entry name" value="Cro/C1-type_HTH"/>
</dbReference>
<protein>
    <recommendedName>
        <fullName evidence="3">HTH cro/C1-type domain-containing protein</fullName>
    </recommendedName>
</protein>
<dbReference type="SUPFAM" id="SSF47413">
    <property type="entry name" value="lambda repressor-like DNA-binding domains"/>
    <property type="match status" value="1"/>
</dbReference>
<dbReference type="InterPro" id="IPR010982">
    <property type="entry name" value="Lambda_DNA-bd_dom_sf"/>
</dbReference>